<dbReference type="NCBIfam" id="TIGR01459">
    <property type="entry name" value="HAD-SF-IIA-hyp4"/>
    <property type="match status" value="1"/>
</dbReference>
<proteinExistence type="predicted"/>
<keyword evidence="2" id="KW-1185">Reference proteome</keyword>
<name>A0A545U0V0_9PROT</name>
<protein>
    <submittedName>
        <fullName evidence="1">TIGR01459 family HAD-type hydrolase</fullName>
    </submittedName>
</protein>
<accession>A0A545U0V0</accession>
<evidence type="ECO:0000313" key="2">
    <source>
        <dbReference type="Proteomes" id="UP000315252"/>
    </source>
</evidence>
<gene>
    <name evidence="1" type="ORF">FKG95_00250</name>
</gene>
<keyword evidence="1" id="KW-0378">Hydrolase</keyword>
<dbReference type="InterPro" id="IPR006356">
    <property type="entry name" value="HAD-SF_hydro_IIA_hyp3"/>
</dbReference>
<dbReference type="EMBL" id="VHSH01000001">
    <property type="protein sequence ID" value="TQV83074.1"/>
    <property type="molecule type" value="Genomic_DNA"/>
</dbReference>
<sequence>MSSYRAVGGLREIAGDYDLFLIDQFGVLHDGQAPYPGAIRVLEKLKSEAKTVVLLSNSGRRSTANATRMEALGFPSDLYDHFVTSGEVAWHQLSAGSGAGQTRRCLLLSRGGTRSAVEGLGLELVEDGADADLVLLAGSDGDSVPLEHYLENLRPAAERKVPCLCTNPDKIMITAAGLRYGAGRIAEEYEALGGPVEWIGKPWPSIYRFALERCSGADGEGEDKRIIGIGDSIEHDIAGARGIGAASLLIKGGILADADEAELSALFAKYKAAPDFLSQSFAWD</sequence>
<dbReference type="GO" id="GO:0016791">
    <property type="term" value="F:phosphatase activity"/>
    <property type="evidence" value="ECO:0007669"/>
    <property type="project" value="TreeGrafter"/>
</dbReference>
<dbReference type="SUPFAM" id="SSF56784">
    <property type="entry name" value="HAD-like"/>
    <property type="match status" value="1"/>
</dbReference>
<dbReference type="Pfam" id="PF13242">
    <property type="entry name" value="Hydrolase_like"/>
    <property type="match status" value="1"/>
</dbReference>
<dbReference type="InterPro" id="IPR006357">
    <property type="entry name" value="HAD-SF_hydro_IIA"/>
</dbReference>
<dbReference type="GO" id="GO:0005737">
    <property type="term" value="C:cytoplasm"/>
    <property type="evidence" value="ECO:0007669"/>
    <property type="project" value="TreeGrafter"/>
</dbReference>
<dbReference type="RefSeq" id="WP_142893977.1">
    <property type="nucleotide sequence ID" value="NZ_ML660052.1"/>
</dbReference>
<organism evidence="1 2">
    <name type="scientific">Denitrobaculum tricleocarpae</name>
    <dbReference type="NCBI Taxonomy" id="2591009"/>
    <lineage>
        <taxon>Bacteria</taxon>
        <taxon>Pseudomonadati</taxon>
        <taxon>Pseudomonadota</taxon>
        <taxon>Alphaproteobacteria</taxon>
        <taxon>Rhodospirillales</taxon>
        <taxon>Rhodospirillaceae</taxon>
        <taxon>Denitrobaculum</taxon>
    </lineage>
</organism>
<dbReference type="InterPro" id="IPR036412">
    <property type="entry name" value="HAD-like_sf"/>
</dbReference>
<reference evidence="1 2" key="1">
    <citation type="submission" date="2019-06" db="EMBL/GenBank/DDBJ databases">
        <title>Whole genome sequence for Rhodospirillaceae sp. R148.</title>
        <authorList>
            <person name="Wang G."/>
        </authorList>
    </citation>
    <scope>NUCLEOTIDE SEQUENCE [LARGE SCALE GENOMIC DNA]</scope>
    <source>
        <strain evidence="1 2">R148</strain>
    </source>
</reference>
<dbReference type="PANTHER" id="PTHR19288:SF90">
    <property type="entry name" value="OS08G0542600 PROTEIN"/>
    <property type="match status" value="1"/>
</dbReference>
<dbReference type="Pfam" id="PF13344">
    <property type="entry name" value="Hydrolase_6"/>
    <property type="match status" value="1"/>
</dbReference>
<dbReference type="Gene3D" id="3.40.50.1000">
    <property type="entry name" value="HAD superfamily/HAD-like"/>
    <property type="match status" value="2"/>
</dbReference>
<dbReference type="AlphaFoldDB" id="A0A545U0V0"/>
<dbReference type="NCBIfam" id="TIGR01460">
    <property type="entry name" value="HAD-SF-IIA"/>
    <property type="match status" value="1"/>
</dbReference>
<dbReference type="PANTHER" id="PTHR19288">
    <property type="entry name" value="4-NITROPHENYLPHOSPHATASE-RELATED"/>
    <property type="match status" value="1"/>
</dbReference>
<comment type="caution">
    <text evidence="1">The sequence shown here is derived from an EMBL/GenBank/DDBJ whole genome shotgun (WGS) entry which is preliminary data.</text>
</comment>
<evidence type="ECO:0000313" key="1">
    <source>
        <dbReference type="EMBL" id="TQV83074.1"/>
    </source>
</evidence>
<dbReference type="OrthoDB" id="9791073at2"/>
<dbReference type="Proteomes" id="UP000315252">
    <property type="component" value="Unassembled WGS sequence"/>
</dbReference>
<dbReference type="InterPro" id="IPR023214">
    <property type="entry name" value="HAD_sf"/>
</dbReference>